<dbReference type="GO" id="GO:0043565">
    <property type="term" value="F:sequence-specific DNA binding"/>
    <property type="evidence" value="ECO:0007669"/>
    <property type="project" value="TreeGrafter"/>
</dbReference>
<gene>
    <name evidence="6" type="ORF">ABW99_15380</name>
</gene>
<dbReference type="PANTHER" id="PTHR30537">
    <property type="entry name" value="HTH-TYPE TRANSCRIPTIONAL REGULATOR"/>
    <property type="match status" value="1"/>
</dbReference>
<evidence type="ECO:0000256" key="2">
    <source>
        <dbReference type="ARBA" id="ARBA00023015"/>
    </source>
</evidence>
<dbReference type="Pfam" id="PF00126">
    <property type="entry name" value="HTH_1"/>
    <property type="match status" value="1"/>
</dbReference>
<dbReference type="EMBL" id="CP011568">
    <property type="protein sequence ID" value="AKJ69394.1"/>
    <property type="molecule type" value="Genomic_DNA"/>
</dbReference>
<dbReference type="Proteomes" id="UP000036700">
    <property type="component" value="Chromosome"/>
</dbReference>
<dbReference type="AlphaFoldDB" id="A0A0G3ETS8"/>
<keyword evidence="4" id="KW-0804">Transcription</keyword>
<dbReference type="InterPro" id="IPR036390">
    <property type="entry name" value="WH_DNA-bd_sf"/>
</dbReference>
<dbReference type="KEGG" id="ptx:ABW99_15380"/>
<name>A0A0G3ETS8_9BURK</name>
<evidence type="ECO:0000259" key="5">
    <source>
        <dbReference type="PROSITE" id="PS50931"/>
    </source>
</evidence>
<dbReference type="RefSeq" id="WP_047215297.1">
    <property type="nucleotide sequence ID" value="NZ_CP011568.3"/>
</dbReference>
<dbReference type="InterPro" id="IPR000847">
    <property type="entry name" value="LysR_HTH_N"/>
</dbReference>
<keyword evidence="2" id="KW-0805">Transcription regulation</keyword>
<dbReference type="SUPFAM" id="SSF46785">
    <property type="entry name" value="Winged helix' DNA-binding domain"/>
    <property type="match status" value="1"/>
</dbReference>
<dbReference type="InterPro" id="IPR005119">
    <property type="entry name" value="LysR_subst-bd"/>
</dbReference>
<dbReference type="CDD" id="cd08422">
    <property type="entry name" value="PBP2_CrgA_like"/>
    <property type="match status" value="1"/>
</dbReference>
<sequence>MAIADDYEVLLAVLDHGSLTAAAKSLGRSLQAVSRALAGIERQLNVSLFTRTTRQVHPTPACLAFARRIRPAMREINAARDELIEQNVQLRGAIRVAAPSTFGTQYLVGPIAEFMGIHAGVSVELIFSERHADLAKEGIDLAVRLGNLPDSDLKARRVAEFRRVLFASPQYLAARGYPRDPSDLTKHECILRKDPRHDVWEFGADGRAVEVHGRLRANAADACNKAAAAGHGIARAPLWQVRDIVESGAVEVVLAEFEPKPVPVNLVWLAGRSLPRRVRGLVDFLAERIAAQGL</sequence>
<protein>
    <recommendedName>
        <fullName evidence="5">HTH lysR-type domain-containing protein</fullName>
    </recommendedName>
</protein>
<dbReference type="InterPro" id="IPR036388">
    <property type="entry name" value="WH-like_DNA-bd_sf"/>
</dbReference>
<evidence type="ECO:0000256" key="1">
    <source>
        <dbReference type="ARBA" id="ARBA00009437"/>
    </source>
</evidence>
<proteinExistence type="inferred from homology"/>
<dbReference type="PROSITE" id="PS50931">
    <property type="entry name" value="HTH_LYSR"/>
    <property type="match status" value="1"/>
</dbReference>
<dbReference type="PANTHER" id="PTHR30537:SF21">
    <property type="entry name" value="HTH-TYPE TRANSCRIPTIONAL REGULATOR SINR-RELATED"/>
    <property type="match status" value="1"/>
</dbReference>
<evidence type="ECO:0000313" key="7">
    <source>
        <dbReference type="Proteomes" id="UP000036700"/>
    </source>
</evidence>
<dbReference type="Pfam" id="PF03466">
    <property type="entry name" value="LysR_substrate"/>
    <property type="match status" value="1"/>
</dbReference>
<accession>A0A0G3ETS8</accession>
<dbReference type="SUPFAM" id="SSF53850">
    <property type="entry name" value="Periplasmic binding protein-like II"/>
    <property type="match status" value="1"/>
</dbReference>
<comment type="similarity">
    <text evidence="1">Belongs to the LysR transcriptional regulatory family.</text>
</comment>
<dbReference type="STRING" id="445709.ABW99_15380"/>
<keyword evidence="7" id="KW-1185">Reference proteome</keyword>
<evidence type="ECO:0000313" key="6">
    <source>
        <dbReference type="EMBL" id="AKJ69394.1"/>
    </source>
</evidence>
<dbReference type="GO" id="GO:0003700">
    <property type="term" value="F:DNA-binding transcription factor activity"/>
    <property type="evidence" value="ECO:0007669"/>
    <property type="project" value="InterPro"/>
</dbReference>
<feature type="domain" description="HTH lysR-type" evidence="5">
    <location>
        <begin position="8"/>
        <end position="59"/>
    </location>
</feature>
<dbReference type="PATRIC" id="fig|445709.3.peg.3254"/>
<dbReference type="OrthoDB" id="9786526at2"/>
<dbReference type="InterPro" id="IPR058163">
    <property type="entry name" value="LysR-type_TF_proteobact-type"/>
</dbReference>
<dbReference type="GO" id="GO:0006351">
    <property type="term" value="P:DNA-templated transcription"/>
    <property type="evidence" value="ECO:0007669"/>
    <property type="project" value="TreeGrafter"/>
</dbReference>
<keyword evidence="3" id="KW-0238">DNA-binding</keyword>
<evidence type="ECO:0000256" key="3">
    <source>
        <dbReference type="ARBA" id="ARBA00023125"/>
    </source>
</evidence>
<dbReference type="Gene3D" id="3.40.190.290">
    <property type="match status" value="1"/>
</dbReference>
<organism evidence="6 7">
    <name type="scientific">Pandoraea thiooxydans</name>
    <dbReference type="NCBI Taxonomy" id="445709"/>
    <lineage>
        <taxon>Bacteria</taxon>
        <taxon>Pseudomonadati</taxon>
        <taxon>Pseudomonadota</taxon>
        <taxon>Betaproteobacteria</taxon>
        <taxon>Burkholderiales</taxon>
        <taxon>Burkholderiaceae</taxon>
        <taxon>Pandoraea</taxon>
    </lineage>
</organism>
<reference evidence="7" key="1">
    <citation type="submission" date="2015-06" db="EMBL/GenBank/DDBJ databases">
        <authorList>
            <person name="Lim Y.L."/>
            <person name="Ee R."/>
            <person name="Yong D."/>
            <person name="How K.Y."/>
            <person name="Yin W.F."/>
            <person name="Chan K.G."/>
        </authorList>
    </citation>
    <scope>NUCLEOTIDE SEQUENCE [LARGE SCALE GENOMIC DNA]</scope>
    <source>
        <strain evidence="7">DSM 25325</strain>
    </source>
</reference>
<evidence type="ECO:0000256" key="4">
    <source>
        <dbReference type="ARBA" id="ARBA00023163"/>
    </source>
</evidence>
<dbReference type="Gene3D" id="1.10.10.10">
    <property type="entry name" value="Winged helix-like DNA-binding domain superfamily/Winged helix DNA-binding domain"/>
    <property type="match status" value="1"/>
</dbReference>